<dbReference type="Proteomes" id="UP000051330">
    <property type="component" value="Unassembled WGS sequence"/>
</dbReference>
<keyword evidence="4 7" id="KW-0418">Kinase</keyword>
<keyword evidence="2" id="KW-0808">Transferase</keyword>
<dbReference type="InterPro" id="IPR029056">
    <property type="entry name" value="Ribokinase-like"/>
</dbReference>
<feature type="domain" description="Pyridoxamine kinase/Phosphomethylpyrimidine kinase" evidence="6">
    <location>
        <begin position="109"/>
        <end position="278"/>
    </location>
</feature>
<evidence type="ECO:0000256" key="4">
    <source>
        <dbReference type="ARBA" id="ARBA00022777"/>
    </source>
</evidence>
<dbReference type="PATRIC" id="fig|1423792.3.peg.826"/>
<evidence type="ECO:0000313" key="7">
    <source>
        <dbReference type="EMBL" id="KRL11085.1"/>
    </source>
</evidence>
<evidence type="ECO:0000256" key="3">
    <source>
        <dbReference type="ARBA" id="ARBA00022741"/>
    </source>
</evidence>
<sequence length="297" mass="32027">MLFPLKHLVQLGSKVVAQVAEQSIIVSQDLCGAGTVSLGAAIPILTALELRPRIIPTALLSTHTGVPDNTYLDLSNQIGPILAHWQTLPLAIGGLYLGYLGPNALTVWQEWLPRWQQLPLRLVDPAMADNGHLYRGLDDHYVAEMRKLITHASIVTPNITEAQLLLGQRPTVGTMTERAVQSLTQRLVTEFHVSVIITGITLPGGKTGVAWTGAAAKEPTIWAVDTLPGHYFGTGDIFASVLAGGLMRGKCVDDAIRVAMRFVGQAIDATNRLADPTNPLHDVDFGTLLPELINDFS</sequence>
<keyword evidence="5" id="KW-0067">ATP-binding</keyword>
<dbReference type="STRING" id="1423792.FD09_GL000812"/>
<accession>A0A0R1MS27</accession>
<reference evidence="7 8" key="1">
    <citation type="journal article" date="2015" name="Genome Announc.">
        <title>Expanding the biotechnology potential of lactobacilli through comparative genomics of 213 strains and associated genera.</title>
        <authorList>
            <person name="Sun Z."/>
            <person name="Harris H.M."/>
            <person name="McCann A."/>
            <person name="Guo C."/>
            <person name="Argimon S."/>
            <person name="Zhang W."/>
            <person name="Yang X."/>
            <person name="Jeffery I.B."/>
            <person name="Cooney J.C."/>
            <person name="Kagawa T.F."/>
            <person name="Liu W."/>
            <person name="Song Y."/>
            <person name="Salvetti E."/>
            <person name="Wrobel A."/>
            <person name="Rasinkangas P."/>
            <person name="Parkhill J."/>
            <person name="Rea M.C."/>
            <person name="O'Sullivan O."/>
            <person name="Ritari J."/>
            <person name="Douillard F.P."/>
            <person name="Paul Ross R."/>
            <person name="Yang R."/>
            <person name="Briner A.E."/>
            <person name="Felis G.E."/>
            <person name="de Vos W.M."/>
            <person name="Barrangou R."/>
            <person name="Klaenhammer T.R."/>
            <person name="Caufield P.W."/>
            <person name="Cui Y."/>
            <person name="Zhang H."/>
            <person name="O'Toole P.W."/>
        </authorList>
    </citation>
    <scope>NUCLEOTIDE SEQUENCE [LARGE SCALE GENOMIC DNA]</scope>
    <source>
        <strain evidence="7 8">DSM 12744</strain>
    </source>
</reference>
<proteinExistence type="predicted"/>
<dbReference type="GO" id="GO:0008478">
    <property type="term" value="F:pyridoxal kinase activity"/>
    <property type="evidence" value="ECO:0007669"/>
    <property type="project" value="UniProtKB-EC"/>
</dbReference>
<dbReference type="Gene3D" id="3.40.1190.20">
    <property type="match status" value="1"/>
</dbReference>
<dbReference type="AlphaFoldDB" id="A0A0R1MS27"/>
<keyword evidence="3" id="KW-0547">Nucleotide-binding</keyword>
<dbReference type="InterPro" id="IPR013749">
    <property type="entry name" value="PM/HMP-P_kinase-1"/>
</dbReference>
<dbReference type="EC" id="2.7.1.35" evidence="1"/>
<dbReference type="EMBL" id="AZEC01000013">
    <property type="protein sequence ID" value="KRL11085.1"/>
    <property type="molecule type" value="Genomic_DNA"/>
</dbReference>
<gene>
    <name evidence="7" type="ORF">FD09_GL000812</name>
</gene>
<dbReference type="SUPFAM" id="SSF53613">
    <property type="entry name" value="Ribokinase-like"/>
    <property type="match status" value="1"/>
</dbReference>
<dbReference type="InterPro" id="IPR004625">
    <property type="entry name" value="PyrdxlKinase"/>
</dbReference>
<evidence type="ECO:0000256" key="5">
    <source>
        <dbReference type="ARBA" id="ARBA00022840"/>
    </source>
</evidence>
<evidence type="ECO:0000313" key="8">
    <source>
        <dbReference type="Proteomes" id="UP000051330"/>
    </source>
</evidence>
<dbReference type="GO" id="GO:0005524">
    <property type="term" value="F:ATP binding"/>
    <property type="evidence" value="ECO:0007669"/>
    <property type="project" value="UniProtKB-KW"/>
</dbReference>
<dbReference type="GO" id="GO:0009443">
    <property type="term" value="P:pyridoxal 5'-phosphate salvage"/>
    <property type="evidence" value="ECO:0007669"/>
    <property type="project" value="InterPro"/>
</dbReference>
<dbReference type="PANTHER" id="PTHR10534">
    <property type="entry name" value="PYRIDOXAL KINASE"/>
    <property type="match status" value="1"/>
</dbReference>
<evidence type="ECO:0000256" key="1">
    <source>
        <dbReference type="ARBA" id="ARBA00012104"/>
    </source>
</evidence>
<organism evidence="7 8">
    <name type="scientific">Schleiferilactobacillus perolens DSM 12744</name>
    <dbReference type="NCBI Taxonomy" id="1423792"/>
    <lineage>
        <taxon>Bacteria</taxon>
        <taxon>Bacillati</taxon>
        <taxon>Bacillota</taxon>
        <taxon>Bacilli</taxon>
        <taxon>Lactobacillales</taxon>
        <taxon>Lactobacillaceae</taxon>
        <taxon>Schleiferilactobacillus</taxon>
    </lineage>
</organism>
<evidence type="ECO:0000256" key="2">
    <source>
        <dbReference type="ARBA" id="ARBA00022679"/>
    </source>
</evidence>
<dbReference type="Pfam" id="PF08543">
    <property type="entry name" value="Phos_pyr_kin"/>
    <property type="match status" value="1"/>
</dbReference>
<keyword evidence="8" id="KW-1185">Reference proteome</keyword>
<comment type="caution">
    <text evidence="7">The sequence shown here is derived from an EMBL/GenBank/DDBJ whole genome shotgun (WGS) entry which is preliminary data.</text>
</comment>
<dbReference type="GO" id="GO:0005829">
    <property type="term" value="C:cytosol"/>
    <property type="evidence" value="ECO:0007669"/>
    <property type="project" value="TreeGrafter"/>
</dbReference>
<name>A0A0R1MS27_9LACO</name>
<dbReference type="PANTHER" id="PTHR10534:SF2">
    <property type="entry name" value="PYRIDOXAL KINASE"/>
    <property type="match status" value="1"/>
</dbReference>
<evidence type="ECO:0000259" key="6">
    <source>
        <dbReference type="Pfam" id="PF08543"/>
    </source>
</evidence>
<protein>
    <recommendedName>
        <fullName evidence="1">pyridoxal kinase</fullName>
        <ecNumber evidence="1">2.7.1.35</ecNumber>
    </recommendedName>
</protein>